<protein>
    <submittedName>
        <fullName evidence="1">Double-CXXCG motif protein</fullName>
    </submittedName>
</protein>
<dbReference type="NCBIfam" id="TIGR02264">
    <property type="entry name" value="gmx_para_CXXCG"/>
    <property type="match status" value="1"/>
</dbReference>
<reference evidence="1 2" key="1">
    <citation type="submission" date="2023-12" db="EMBL/GenBank/DDBJ databases">
        <title>the genome sequence of Hyalangium sp. s54d21.</title>
        <authorList>
            <person name="Zhang X."/>
        </authorList>
    </citation>
    <scope>NUCLEOTIDE SEQUENCE [LARGE SCALE GENOMIC DNA]</scope>
    <source>
        <strain evidence="2">s54d21</strain>
    </source>
</reference>
<name>A0ABU5H3T8_9BACT</name>
<comment type="caution">
    <text evidence="1">The sequence shown here is derived from an EMBL/GenBank/DDBJ whole genome shotgun (WGS) entry which is preliminary data.</text>
</comment>
<dbReference type="EMBL" id="JAXIVS010000004">
    <property type="protein sequence ID" value="MDY7227457.1"/>
    <property type="molecule type" value="Genomic_DNA"/>
</dbReference>
<dbReference type="RefSeq" id="WP_321546181.1">
    <property type="nucleotide sequence ID" value="NZ_JAXIVS010000004.1"/>
</dbReference>
<evidence type="ECO:0000313" key="1">
    <source>
        <dbReference type="EMBL" id="MDY7227457.1"/>
    </source>
</evidence>
<organism evidence="1 2">
    <name type="scientific">Hyalangium rubrum</name>
    <dbReference type="NCBI Taxonomy" id="3103134"/>
    <lineage>
        <taxon>Bacteria</taxon>
        <taxon>Pseudomonadati</taxon>
        <taxon>Myxococcota</taxon>
        <taxon>Myxococcia</taxon>
        <taxon>Myxococcales</taxon>
        <taxon>Cystobacterineae</taxon>
        <taxon>Archangiaceae</taxon>
        <taxon>Hyalangium</taxon>
    </lineage>
</organism>
<proteinExistence type="predicted"/>
<dbReference type="Pfam" id="PF09535">
    <property type="entry name" value="Gmx_para_CXXCG"/>
    <property type="match status" value="1"/>
</dbReference>
<dbReference type="Proteomes" id="UP001291309">
    <property type="component" value="Unassembled WGS sequence"/>
</dbReference>
<accession>A0ABU5H3T8</accession>
<evidence type="ECO:0000313" key="2">
    <source>
        <dbReference type="Proteomes" id="UP001291309"/>
    </source>
</evidence>
<sequence length="240" mass="26633">MRFHELVEDKAPRYTGDLTHAAHPWGLPGVECRACGAAGGWTGFQYPCVDLSGLSAGELKGLSDSWPVSFEEFERLRERVRPLAPAGARLEPGTRFGPLSGTGAGSFGQLFMQNSWSIFARRAALEQLKRAGLRGLEGCPLQVRFRAKSPPELLELQLVAHGRLHPDCLPPDLKPPCSTCGYQELKLPRPYWLDAASLPAYLDVFRLTDFPTLIFATERMVEAVKRLELDGVLFREVEAR</sequence>
<gene>
    <name evidence="1" type="ORF">SYV04_13680</name>
</gene>
<dbReference type="InterPro" id="IPR011750">
    <property type="entry name" value="Gmx_para_CXXCG"/>
</dbReference>
<keyword evidence="2" id="KW-1185">Reference proteome</keyword>